<organism evidence="2 3">
    <name type="scientific">Segniliparus rotundus (strain ATCC BAA-972 / CDC 1076 / CIP 108378 / DSM 44985 / JCM 13578)</name>
    <dbReference type="NCBI Taxonomy" id="640132"/>
    <lineage>
        <taxon>Bacteria</taxon>
        <taxon>Bacillati</taxon>
        <taxon>Actinomycetota</taxon>
        <taxon>Actinomycetes</taxon>
        <taxon>Mycobacteriales</taxon>
        <taxon>Segniliparaceae</taxon>
        <taxon>Segniliparus</taxon>
    </lineage>
</organism>
<evidence type="ECO:0000313" key="2">
    <source>
        <dbReference type="EMBL" id="ADG97515.1"/>
    </source>
</evidence>
<feature type="domain" description="HTH cro/C1-type" evidence="1">
    <location>
        <begin position="22"/>
        <end position="81"/>
    </location>
</feature>
<evidence type="ECO:0000313" key="3">
    <source>
        <dbReference type="Proteomes" id="UP000002247"/>
    </source>
</evidence>
<proteinExistence type="predicted"/>
<dbReference type="SMART" id="SM00530">
    <property type="entry name" value="HTH_XRE"/>
    <property type="match status" value="1"/>
</dbReference>
<dbReference type="OrthoDB" id="513181at2"/>
<dbReference type="HOGENOM" id="CLU_1440141_0_0_11"/>
<dbReference type="PROSITE" id="PS50943">
    <property type="entry name" value="HTH_CROC1"/>
    <property type="match status" value="1"/>
</dbReference>
<dbReference type="CDD" id="cd00093">
    <property type="entry name" value="HTH_XRE"/>
    <property type="match status" value="1"/>
</dbReference>
<dbReference type="AlphaFoldDB" id="D6ZEZ1"/>
<dbReference type="SUPFAM" id="SSF47413">
    <property type="entry name" value="lambda repressor-like DNA-binding domains"/>
    <property type="match status" value="1"/>
</dbReference>
<dbReference type="EMBL" id="CP001958">
    <property type="protein sequence ID" value="ADG97515.1"/>
    <property type="molecule type" value="Genomic_DNA"/>
</dbReference>
<dbReference type="Pfam" id="PF01381">
    <property type="entry name" value="HTH_3"/>
    <property type="match status" value="1"/>
</dbReference>
<reference evidence="2 3" key="1">
    <citation type="journal article" date="2010" name="Stand. Genomic Sci.">
        <title>Complete genome sequence of Segniliparus rotundus type strain (CDC 1076).</title>
        <authorList>
            <person name="Sikorski J."/>
            <person name="Lapidus A."/>
            <person name="Copeland A."/>
            <person name="Misra M."/>
            <person name="Glavina Del Rio T."/>
            <person name="Nolan M."/>
            <person name="Lucas S."/>
            <person name="Chen F."/>
            <person name="Tice H."/>
            <person name="Cheng J.F."/>
            <person name="Jando M."/>
            <person name="Schneider S."/>
            <person name="Bruce D."/>
            <person name="Goodwin L."/>
            <person name="Pitluck S."/>
            <person name="Liolios K."/>
            <person name="Mikhailova N."/>
            <person name="Pati A."/>
            <person name="Ivanova N."/>
            <person name="Mavromatis K."/>
            <person name="Chen A."/>
            <person name="Palaniappan K."/>
            <person name="Chertkov O."/>
            <person name="Land M."/>
            <person name="Hauser L."/>
            <person name="Chang Y.J."/>
            <person name="Jeffries C.D."/>
            <person name="Brettin T."/>
            <person name="Detter J.C."/>
            <person name="Han C."/>
            <person name="Rohde M."/>
            <person name="Goker M."/>
            <person name="Bristow J."/>
            <person name="Eisen J.A."/>
            <person name="Markowitz V."/>
            <person name="Hugenholtz P."/>
            <person name="Kyrpides N.C."/>
            <person name="Klenk H.P."/>
        </authorList>
    </citation>
    <scope>NUCLEOTIDE SEQUENCE [LARGE SCALE GENOMIC DNA]</scope>
    <source>
        <strain evidence="3">ATCC BAA-972 / CDC 1076 / CIP 108378 / DSM 44985 / JCM 13578</strain>
    </source>
</reference>
<evidence type="ECO:0000259" key="1">
    <source>
        <dbReference type="PROSITE" id="PS50943"/>
    </source>
</evidence>
<name>D6ZEZ1_SEGRD</name>
<dbReference type="InterPro" id="IPR010982">
    <property type="entry name" value="Lambda_DNA-bd_dom_sf"/>
</dbReference>
<dbReference type="RefSeq" id="WP_013137971.1">
    <property type="nucleotide sequence ID" value="NC_014168.1"/>
</dbReference>
<dbReference type="KEGG" id="srt:Srot_1042"/>
<protein>
    <submittedName>
        <fullName evidence="2">Helix-turn-helix domain protein</fullName>
    </submittedName>
</protein>
<dbReference type="STRING" id="640132.Srot_1042"/>
<dbReference type="Gene3D" id="1.10.260.40">
    <property type="entry name" value="lambda repressor-like DNA-binding domains"/>
    <property type="match status" value="1"/>
</dbReference>
<dbReference type="Proteomes" id="UP000002247">
    <property type="component" value="Chromosome"/>
</dbReference>
<keyword evidence="3" id="KW-1185">Reference proteome</keyword>
<dbReference type="GO" id="GO:0003677">
    <property type="term" value="F:DNA binding"/>
    <property type="evidence" value="ECO:0007669"/>
    <property type="project" value="InterPro"/>
</dbReference>
<accession>D6ZEZ1</accession>
<gene>
    <name evidence="2" type="ordered locus">Srot_1042</name>
</gene>
<dbReference type="eggNOG" id="COG1396">
    <property type="taxonomic scope" value="Bacteria"/>
</dbReference>
<dbReference type="InterPro" id="IPR001387">
    <property type="entry name" value="Cro/C1-type_HTH"/>
</dbReference>
<sequence length="188" mass="21264">MSEETVYPWEIDDFDALVGRRIKALRTACGMSQTALVDELAQRGLNLPQQTIVRIEQGARSLKFSEATAFASALRVPLEVLQAQDSEASDSWINEHVAFSAFQEAVKDAVASIKGAEEKMKAWSEASEEHGREIGLHVFGWIPSTDDDERLKDADRKHRLRLEERRTLLDNLWNAANFAEPPSEERWP</sequence>